<accession>A0A433X1X9</accession>
<reference evidence="1 2" key="1">
    <citation type="submission" date="2018-12" db="EMBL/GenBank/DDBJ databases">
        <authorList>
            <person name="Sun L."/>
            <person name="Chen Z."/>
        </authorList>
    </citation>
    <scope>NUCLEOTIDE SEQUENCE [LARGE SCALE GENOMIC DNA]</scope>
    <source>
        <strain evidence="1 2">3-5-3</strain>
    </source>
</reference>
<name>A0A433X1X9_9BACL</name>
<dbReference type="EMBL" id="RZNX01000012">
    <property type="protein sequence ID" value="RUT28017.1"/>
    <property type="molecule type" value="Genomic_DNA"/>
</dbReference>
<evidence type="ECO:0000313" key="2">
    <source>
        <dbReference type="Proteomes" id="UP000272464"/>
    </source>
</evidence>
<dbReference type="RefSeq" id="WP_127200756.1">
    <property type="nucleotide sequence ID" value="NZ_RZNX01000012.1"/>
</dbReference>
<comment type="caution">
    <text evidence="1">The sequence shown here is derived from an EMBL/GenBank/DDBJ whole genome shotgun (WGS) entry which is preliminary data.</text>
</comment>
<organism evidence="1 2">
    <name type="scientific">Paenibacillus zeisoli</name>
    <dbReference type="NCBI Taxonomy" id="2496267"/>
    <lineage>
        <taxon>Bacteria</taxon>
        <taxon>Bacillati</taxon>
        <taxon>Bacillota</taxon>
        <taxon>Bacilli</taxon>
        <taxon>Bacillales</taxon>
        <taxon>Paenibacillaceae</taxon>
        <taxon>Paenibacillus</taxon>
    </lineage>
</organism>
<dbReference type="Proteomes" id="UP000272464">
    <property type="component" value="Unassembled WGS sequence"/>
</dbReference>
<gene>
    <name evidence="1" type="ORF">EJP77_18550</name>
</gene>
<sequence>MGISKLTEEQTYEYDVNVKFYNQTRVIVDTEITPVYCMACSNQTGGLYHYDGSRYGQVGTVICDVCHSEIFCTDDDNYKYQIHLSTKEYYNRLLYTDEEFDNKYRKITLEFSKLYLLNESVFEALAQKGFDLSELGAYTQLSSINQLIRGQYGRPIPELNLYLDPKIRRVPPVVLEWYQILNELEIAEFSVLST</sequence>
<proteinExistence type="predicted"/>
<keyword evidence="2" id="KW-1185">Reference proteome</keyword>
<protein>
    <submittedName>
        <fullName evidence="1">Uncharacterized protein</fullName>
    </submittedName>
</protein>
<dbReference type="OrthoDB" id="2003805at2"/>
<evidence type="ECO:0000313" key="1">
    <source>
        <dbReference type="EMBL" id="RUT28017.1"/>
    </source>
</evidence>
<dbReference type="AlphaFoldDB" id="A0A433X1X9"/>